<comment type="similarity">
    <text evidence="2">Belongs to the RmuC family.</text>
</comment>
<keyword evidence="6" id="KW-0472">Membrane</keyword>
<protein>
    <submittedName>
        <fullName evidence="7">DNA recombination protein RmuC</fullName>
    </submittedName>
</protein>
<dbReference type="AlphaFoldDB" id="A0A6J4M3M2"/>
<dbReference type="PANTHER" id="PTHR30563:SF0">
    <property type="entry name" value="DNA RECOMBINATION PROTEIN RMUC"/>
    <property type="match status" value="1"/>
</dbReference>
<evidence type="ECO:0000256" key="5">
    <source>
        <dbReference type="SAM" id="MobiDB-lite"/>
    </source>
</evidence>
<dbReference type="Pfam" id="PF02646">
    <property type="entry name" value="RmuC"/>
    <property type="match status" value="1"/>
</dbReference>
<gene>
    <name evidence="7" type="ORF">AVDCRST_MAG29-2003</name>
</gene>
<dbReference type="EMBL" id="CADCUG010000123">
    <property type="protein sequence ID" value="CAA9347834.1"/>
    <property type="molecule type" value="Genomic_DNA"/>
</dbReference>
<keyword evidence="4" id="KW-0233">DNA recombination</keyword>
<dbReference type="InterPro" id="IPR003798">
    <property type="entry name" value="DNA_recombination_RmuC"/>
</dbReference>
<sequence length="384" mass="41847">MDPTAWVVTAMAMLTGLTLGLLLGSGVLRRERFRLADSVGLATSATREAVTPVRESLDRFDHRLRQLEASRVEWHAQLREQVEAVRISGDALRRETASLSTALRKPAVRGRWGEMHLQRAVELAGLVDRCDFTTQPTVRTADGVVRPDMVVHLAGDKHVVVDAKVPLEAFLDATGAEDPTEQQAALARHARQLRTHTEMLAAKAYWRQFSSAPEFVVLFVPGDAFLSAALEADPTLLEFAATRRVVLATPTTLIALLRTVAYAWTQESLASGAREVQVLARELYERLGTVGEHLDRLGRSLTGAVGAYNKAIASLETRVLVTARRLHELDVGTEPMPTPPAVEDAVRHLSATELLLHDDRAGVSPGVSSVSGVPQHSPPTRRTG</sequence>
<accession>A0A6J4M3M2</accession>
<organism evidence="7">
    <name type="scientific">uncultured Nocardioidaceae bacterium</name>
    <dbReference type="NCBI Taxonomy" id="253824"/>
    <lineage>
        <taxon>Bacteria</taxon>
        <taxon>Bacillati</taxon>
        <taxon>Actinomycetota</taxon>
        <taxon>Actinomycetes</taxon>
        <taxon>Propionibacteriales</taxon>
        <taxon>Nocardioidaceae</taxon>
        <taxon>environmental samples</taxon>
    </lineage>
</organism>
<evidence type="ECO:0000313" key="7">
    <source>
        <dbReference type="EMBL" id="CAA9347834.1"/>
    </source>
</evidence>
<keyword evidence="6" id="KW-0812">Transmembrane</keyword>
<evidence type="ECO:0000256" key="6">
    <source>
        <dbReference type="SAM" id="Phobius"/>
    </source>
</evidence>
<keyword evidence="3" id="KW-0175">Coiled coil</keyword>
<evidence type="ECO:0000256" key="4">
    <source>
        <dbReference type="ARBA" id="ARBA00023172"/>
    </source>
</evidence>
<evidence type="ECO:0000256" key="1">
    <source>
        <dbReference type="ARBA" id="ARBA00003416"/>
    </source>
</evidence>
<evidence type="ECO:0000256" key="2">
    <source>
        <dbReference type="ARBA" id="ARBA00009840"/>
    </source>
</evidence>
<feature type="transmembrane region" description="Helical" evidence="6">
    <location>
        <begin position="6"/>
        <end position="28"/>
    </location>
</feature>
<feature type="region of interest" description="Disordered" evidence="5">
    <location>
        <begin position="360"/>
        <end position="384"/>
    </location>
</feature>
<reference evidence="7" key="1">
    <citation type="submission" date="2020-02" db="EMBL/GenBank/DDBJ databases">
        <authorList>
            <person name="Meier V. D."/>
        </authorList>
    </citation>
    <scope>NUCLEOTIDE SEQUENCE</scope>
    <source>
        <strain evidence="7">AVDCRST_MAG29</strain>
    </source>
</reference>
<evidence type="ECO:0000256" key="3">
    <source>
        <dbReference type="ARBA" id="ARBA00023054"/>
    </source>
</evidence>
<proteinExistence type="inferred from homology"/>
<keyword evidence="6" id="KW-1133">Transmembrane helix</keyword>
<name>A0A6J4M3M2_9ACTN</name>
<dbReference type="PANTHER" id="PTHR30563">
    <property type="entry name" value="DNA RECOMBINATION PROTEIN RMUC"/>
    <property type="match status" value="1"/>
</dbReference>
<dbReference type="GO" id="GO:0006310">
    <property type="term" value="P:DNA recombination"/>
    <property type="evidence" value="ECO:0007669"/>
    <property type="project" value="UniProtKB-KW"/>
</dbReference>
<feature type="compositionally biased region" description="Low complexity" evidence="5">
    <location>
        <begin position="362"/>
        <end position="375"/>
    </location>
</feature>
<comment type="function">
    <text evidence="1">Involved in DNA recombination.</text>
</comment>